<name>A0ABS3Y3C6_9ACTN</name>
<evidence type="ECO:0000313" key="2">
    <source>
        <dbReference type="EMBL" id="MBO8201667.1"/>
    </source>
</evidence>
<dbReference type="SUPFAM" id="SSF48619">
    <property type="entry name" value="Phospholipase A2, PLA2"/>
    <property type="match status" value="1"/>
</dbReference>
<feature type="signal peptide" evidence="1">
    <location>
        <begin position="1"/>
        <end position="35"/>
    </location>
</feature>
<dbReference type="Proteomes" id="UP000721954">
    <property type="component" value="Unassembled WGS sequence"/>
</dbReference>
<evidence type="ECO:0000256" key="1">
    <source>
        <dbReference type="SAM" id="SignalP"/>
    </source>
</evidence>
<protein>
    <recommendedName>
        <fullName evidence="4">Phospholipase</fullName>
    </recommendedName>
</protein>
<dbReference type="RefSeq" id="WP_209213292.1">
    <property type="nucleotide sequence ID" value="NZ_JAFFZM010000017.1"/>
</dbReference>
<dbReference type="InterPro" id="IPR036444">
    <property type="entry name" value="PLipase_A2_dom_sf"/>
</dbReference>
<reference evidence="2 3" key="1">
    <citation type="submission" date="2021-02" db="EMBL/GenBank/DDBJ databases">
        <title>Streptomyces spirodelae sp. nov., isolated from duckweed.</title>
        <authorList>
            <person name="Saimee Y."/>
            <person name="Duangmal K."/>
        </authorList>
    </citation>
    <scope>NUCLEOTIDE SEQUENCE [LARGE SCALE GENOMIC DNA]</scope>
    <source>
        <strain evidence="2 3">DSM 42105</strain>
    </source>
</reference>
<keyword evidence="1" id="KW-0732">Signal</keyword>
<dbReference type="Pfam" id="PF09056">
    <property type="entry name" value="Phospholip_A2_3"/>
    <property type="match status" value="1"/>
</dbReference>
<feature type="chain" id="PRO_5047172368" description="Phospholipase" evidence="1">
    <location>
        <begin position="36"/>
        <end position="178"/>
    </location>
</feature>
<dbReference type="EMBL" id="JAFFZM010000017">
    <property type="protein sequence ID" value="MBO8201667.1"/>
    <property type="molecule type" value="Genomic_DNA"/>
</dbReference>
<gene>
    <name evidence="2" type="ORF">JW613_25720</name>
</gene>
<dbReference type="GeneID" id="96262022"/>
<comment type="caution">
    <text evidence="2">The sequence shown here is derived from an EMBL/GenBank/DDBJ whole genome shotgun (WGS) entry which is preliminary data.</text>
</comment>
<keyword evidence="3" id="KW-1185">Reference proteome</keyword>
<evidence type="ECO:0000313" key="3">
    <source>
        <dbReference type="Proteomes" id="UP000721954"/>
    </source>
</evidence>
<dbReference type="InterPro" id="IPR015141">
    <property type="entry name" value="PLipase_A2_prok/fun"/>
</dbReference>
<accession>A0ABS3Y3C6</accession>
<dbReference type="Gene3D" id="1.20.90.10">
    <property type="entry name" value="Phospholipase A2 domain"/>
    <property type="match status" value="1"/>
</dbReference>
<proteinExistence type="predicted"/>
<organism evidence="2 3">
    <name type="scientific">Streptomyces smyrnaeus</name>
    <dbReference type="NCBI Taxonomy" id="1387713"/>
    <lineage>
        <taxon>Bacteria</taxon>
        <taxon>Bacillati</taxon>
        <taxon>Actinomycetota</taxon>
        <taxon>Actinomycetes</taxon>
        <taxon>Kitasatosporales</taxon>
        <taxon>Streptomycetaceae</taxon>
        <taxon>Streptomyces</taxon>
    </lineage>
</organism>
<sequence>MRALFPTTFPTTLAAGVLAASATLGGLAVPDTAEAATRAAADRVPASAAPAQPSVRAEADRLMKLTYRQFAKAPHRPPFDWTTDGCSVPTEQFPYSKVFRPACVQHDFGYRNYGGNGKLKLDPTRETKNWIDGRFRTELRRICDHEFADAQRNRNCRNAAETYYLGVQIGGDSAFFPR</sequence>
<evidence type="ECO:0008006" key="4">
    <source>
        <dbReference type="Google" id="ProtNLM"/>
    </source>
</evidence>